<keyword evidence="1" id="KW-0012">Acyltransferase</keyword>
<dbReference type="EMBL" id="JAAGOH010000011">
    <property type="protein sequence ID" value="NDY91640.1"/>
    <property type="molecule type" value="Genomic_DNA"/>
</dbReference>
<gene>
    <name evidence="1" type="ORF">G3A44_10625</name>
</gene>
<dbReference type="Proteomes" id="UP000484255">
    <property type="component" value="Unassembled WGS sequence"/>
</dbReference>
<keyword evidence="1" id="KW-0808">Transferase</keyword>
<dbReference type="GO" id="GO:0016746">
    <property type="term" value="F:acyltransferase activity"/>
    <property type="evidence" value="ECO:0007669"/>
    <property type="project" value="UniProtKB-KW"/>
</dbReference>
<keyword evidence="2" id="KW-1185">Reference proteome</keyword>
<protein>
    <submittedName>
        <fullName evidence="1">Glycerol acyltransferase</fullName>
    </submittedName>
</protein>
<proteinExistence type="predicted"/>
<dbReference type="RefSeq" id="WP_163457497.1">
    <property type="nucleotide sequence ID" value="NZ_JAAGOH010000011.1"/>
</dbReference>
<comment type="caution">
    <text evidence="1">The sequence shown here is derived from an EMBL/GenBank/DDBJ whole genome shotgun (WGS) entry which is preliminary data.</text>
</comment>
<evidence type="ECO:0000313" key="2">
    <source>
        <dbReference type="Proteomes" id="UP000484255"/>
    </source>
</evidence>
<dbReference type="AlphaFoldDB" id="A0A7C9TJ07"/>
<name>A0A7C9TJ07_9BURK</name>
<sequence length="193" mass="21915">MLPQKTLFDRQARTWPARLARGLLRLGGWRVEGRLPRDLVRCVLIGAPHTSRWDFWYMLLGALVLRLDLRWVASGPMGKLRQRLTEALGGMVVPAGQHPGFLVAHIARSLKQHPGRVQLVLSPHTLDHRGQDWHTGFYWIARSAQVPVVLAYIDYGRRCVGLGPQVHLSGDIQADMRTIRKFYANIQARHPIA</sequence>
<accession>A0A7C9TJ07</accession>
<organism evidence="1 2">
    <name type="scientific">Ideonella livida</name>
    <dbReference type="NCBI Taxonomy" id="2707176"/>
    <lineage>
        <taxon>Bacteria</taxon>
        <taxon>Pseudomonadati</taxon>
        <taxon>Pseudomonadota</taxon>
        <taxon>Betaproteobacteria</taxon>
        <taxon>Burkholderiales</taxon>
        <taxon>Sphaerotilaceae</taxon>
        <taxon>Ideonella</taxon>
    </lineage>
</organism>
<reference evidence="1 2" key="1">
    <citation type="submission" date="2020-02" db="EMBL/GenBank/DDBJ databases">
        <title>Ideonella bacterium strain TBM-1.</title>
        <authorList>
            <person name="Chen W.-M."/>
        </authorList>
    </citation>
    <scope>NUCLEOTIDE SEQUENCE [LARGE SCALE GENOMIC DNA]</scope>
    <source>
        <strain evidence="1 2">TBM-1</strain>
    </source>
</reference>
<evidence type="ECO:0000313" key="1">
    <source>
        <dbReference type="EMBL" id="NDY91640.1"/>
    </source>
</evidence>